<dbReference type="PANTHER" id="PTHR40980:SF4">
    <property type="entry name" value="TONB-DEPENDENT RECEPTOR-LIKE BETA-BARREL DOMAIN-CONTAINING PROTEIN"/>
    <property type="match status" value="1"/>
</dbReference>
<evidence type="ECO:0000259" key="4">
    <source>
        <dbReference type="Pfam" id="PF14905"/>
    </source>
</evidence>
<proteinExistence type="predicted"/>
<dbReference type="InterPro" id="IPR008969">
    <property type="entry name" value="CarboxyPept-like_regulatory"/>
</dbReference>
<dbReference type="Pfam" id="PF14905">
    <property type="entry name" value="OMP_b-brl_3"/>
    <property type="match status" value="1"/>
</dbReference>
<dbReference type="Gene3D" id="2.60.40.1120">
    <property type="entry name" value="Carboxypeptidase-like, regulatory domain"/>
    <property type="match status" value="1"/>
</dbReference>
<dbReference type="InterPro" id="IPR037066">
    <property type="entry name" value="Plug_dom_sf"/>
</dbReference>
<dbReference type="Gene3D" id="2.170.130.10">
    <property type="entry name" value="TonB-dependent receptor, plug domain"/>
    <property type="match status" value="1"/>
</dbReference>
<organism evidence="5 6">
    <name type="scientific">Chitinophaga rhizophila</name>
    <dbReference type="NCBI Taxonomy" id="2866212"/>
    <lineage>
        <taxon>Bacteria</taxon>
        <taxon>Pseudomonadati</taxon>
        <taxon>Bacteroidota</taxon>
        <taxon>Chitinophagia</taxon>
        <taxon>Chitinophagales</taxon>
        <taxon>Chitinophagaceae</taxon>
        <taxon>Chitinophaga</taxon>
    </lineage>
</organism>
<sequence length="796" mass="88852">MQLTAQNKTLTGQVQDAASQQAVAYASISLLSWNDSSNVRIAIADSAGKYTLRDIAEGRYYIYTKCIGYKDQWDTIRLQSAAATTAVRNIVMYASENWMNEVVVAGRTPPIEVKTDRVVMNVAKSITATGSTLYDLLLKSPGVREGTDENIIINGKRGLQVYQDGRQLTLSGKELTNLLRSIQAADIATVEIITNPSARYEAAGNAGIINIKTQKGAALGFNGNANLTLGFGSYNPKYSGGLNLTYRANRFTVYGNYNYFTGNSLRMIDFFRLQQNRLGQLTNYDQRYRGVTHSDIHSFKAGADFNLSSRSTLGIAVDGNIPATKTRANSTTPIYQSSGNIDSTLYASNREHKNSDLLNYSVNYRYAGKEGREFSASGSYLHYNLDEDNYLPNIYRDVNNTALSSTIFQSYGAARIDVLAGKVDYQQQLLGGLFSAGAKVSAAKTDNALSYFYANGEKLIPDTARTNQFVYKENVYAGYINYSIKLKKWGINAGLRLEATRAEGVLDLITGKQLQSIDTQYVNLFPNVAVTYNMNDQHTLELSFNKRVDRPAYQDLNPFETVLDELSYIKGNPFLRPQFASTAKLSHVFRKYLITAFSYTDLRDYSVRYRDTIQSGKTFETFVNIAHQYTYNLSTTLQLAPVKWWSFYYTVGLYHQRVTGLAGTARVPVSMSNNFWSISGSNTFNFGKGWNAELTGFYNSKFPDIPAIISPQWQIDAGIQKSVLKGAGALKLSATDIFNSYEFRMRRDFGGLANTGRGKRETQQVKISFTYRFGNSRVKNPSATDSGLKEEKKRIK</sequence>
<comment type="subcellular location">
    <subcellularLocation>
        <location evidence="1">Cell outer membrane</location>
    </subcellularLocation>
</comment>
<keyword evidence="5" id="KW-0675">Receptor</keyword>
<reference evidence="5 6" key="1">
    <citation type="submission" date="2021-08" db="EMBL/GenBank/DDBJ databases">
        <title>The genome sequence of Chitinophaga sp. B61.</title>
        <authorList>
            <person name="Zhang X."/>
        </authorList>
    </citation>
    <scope>NUCLEOTIDE SEQUENCE [LARGE SCALE GENOMIC DNA]</scope>
    <source>
        <strain evidence="5 6">B61</strain>
    </source>
</reference>
<dbReference type="Gene3D" id="2.40.170.20">
    <property type="entry name" value="TonB-dependent receptor, beta-barrel domain"/>
    <property type="match status" value="1"/>
</dbReference>
<dbReference type="InterPro" id="IPR041700">
    <property type="entry name" value="OMP_b-brl_3"/>
</dbReference>
<evidence type="ECO:0000256" key="3">
    <source>
        <dbReference type="ARBA" id="ARBA00023237"/>
    </source>
</evidence>
<evidence type="ECO:0000256" key="1">
    <source>
        <dbReference type="ARBA" id="ARBA00004442"/>
    </source>
</evidence>
<dbReference type="SUPFAM" id="SSF56935">
    <property type="entry name" value="Porins"/>
    <property type="match status" value="1"/>
</dbReference>
<keyword evidence="6" id="KW-1185">Reference proteome</keyword>
<feature type="domain" description="Outer membrane protein beta-barrel" evidence="4">
    <location>
        <begin position="369"/>
        <end position="771"/>
    </location>
</feature>
<protein>
    <submittedName>
        <fullName evidence="5">TonB-dependent receptor</fullName>
    </submittedName>
</protein>
<dbReference type="Pfam" id="PF13620">
    <property type="entry name" value="CarboxypepD_reg"/>
    <property type="match status" value="1"/>
</dbReference>
<comment type="caution">
    <text evidence="5">The sequence shown here is derived from an EMBL/GenBank/DDBJ whole genome shotgun (WGS) entry which is preliminary data.</text>
</comment>
<dbReference type="EMBL" id="JAICCF010000001">
    <property type="protein sequence ID" value="MBW8683035.1"/>
    <property type="molecule type" value="Genomic_DNA"/>
</dbReference>
<evidence type="ECO:0000256" key="2">
    <source>
        <dbReference type="ARBA" id="ARBA00023136"/>
    </source>
</evidence>
<dbReference type="SUPFAM" id="SSF49464">
    <property type="entry name" value="Carboxypeptidase regulatory domain-like"/>
    <property type="match status" value="1"/>
</dbReference>
<evidence type="ECO:0000313" key="5">
    <source>
        <dbReference type="EMBL" id="MBW8683035.1"/>
    </source>
</evidence>
<keyword evidence="3" id="KW-0998">Cell outer membrane</keyword>
<dbReference type="InterPro" id="IPR036942">
    <property type="entry name" value="Beta-barrel_TonB_sf"/>
</dbReference>
<keyword evidence="2" id="KW-0472">Membrane</keyword>
<evidence type="ECO:0000313" key="6">
    <source>
        <dbReference type="Proteomes" id="UP000812961"/>
    </source>
</evidence>
<accession>A0ABS7G5W1</accession>
<dbReference type="RefSeq" id="WP_220248268.1">
    <property type="nucleotide sequence ID" value="NZ_JAICCF010000001.1"/>
</dbReference>
<name>A0ABS7G5W1_9BACT</name>
<dbReference type="PANTHER" id="PTHR40980">
    <property type="entry name" value="PLUG DOMAIN-CONTAINING PROTEIN"/>
    <property type="match status" value="1"/>
</dbReference>
<gene>
    <name evidence="5" type="ORF">K1Y79_01695</name>
</gene>
<dbReference type="Proteomes" id="UP000812961">
    <property type="component" value="Unassembled WGS sequence"/>
</dbReference>